<gene>
    <name evidence="3" type="ORF">EC957_008585</name>
</gene>
<keyword evidence="4" id="KW-1185">Reference proteome</keyword>
<evidence type="ECO:0000256" key="1">
    <source>
        <dbReference type="SAM" id="Coils"/>
    </source>
</evidence>
<feature type="region of interest" description="Disordered" evidence="2">
    <location>
        <begin position="1"/>
        <end position="57"/>
    </location>
</feature>
<dbReference type="Proteomes" id="UP000723463">
    <property type="component" value="Unassembled WGS sequence"/>
</dbReference>
<comment type="caution">
    <text evidence="3">The sequence shown here is derived from an EMBL/GenBank/DDBJ whole genome shotgun (WGS) entry which is preliminary data.</text>
</comment>
<accession>A0A9P6EXM4</accession>
<sequence>MPSERRGAGTGGNATGAVGSSVWDLDGLPQENSRPRREETGAVAKRAKPLDKTQNQNALLDGIQKLGSHANETYMKMEETKQLIAKEEARVQIEKVHLDKLEIQMRMARQEKDRVDDRQIQHHRSQQLKREHEVQILAQKAKAKLEAEAEVTRRTALKLEIARERRQQEELKQKNEQETLRLKIELKKLEMELLAKGKKDEREDE</sequence>
<feature type="region of interest" description="Disordered" evidence="2">
    <location>
        <begin position="110"/>
        <end position="131"/>
    </location>
</feature>
<reference evidence="3" key="1">
    <citation type="journal article" date="2020" name="Fungal Divers.">
        <title>Resolving the Mortierellaceae phylogeny through synthesis of multi-gene phylogenetics and phylogenomics.</title>
        <authorList>
            <person name="Vandepol N."/>
            <person name="Liber J."/>
            <person name="Desiro A."/>
            <person name="Na H."/>
            <person name="Kennedy M."/>
            <person name="Barry K."/>
            <person name="Grigoriev I.V."/>
            <person name="Miller A.N."/>
            <person name="O'Donnell K."/>
            <person name="Stajich J.E."/>
            <person name="Bonito G."/>
        </authorList>
    </citation>
    <scope>NUCLEOTIDE SEQUENCE</scope>
    <source>
        <strain evidence="3">NRRL 2591</strain>
    </source>
</reference>
<dbReference type="AlphaFoldDB" id="A0A9P6EXM4"/>
<feature type="compositionally biased region" description="Basic and acidic residues" evidence="2">
    <location>
        <begin position="110"/>
        <end position="120"/>
    </location>
</feature>
<keyword evidence="1" id="KW-0175">Coiled coil</keyword>
<evidence type="ECO:0000313" key="4">
    <source>
        <dbReference type="Proteomes" id="UP000723463"/>
    </source>
</evidence>
<dbReference type="EMBL" id="JAAAXW010000431">
    <property type="protein sequence ID" value="KAF9537259.1"/>
    <property type="molecule type" value="Genomic_DNA"/>
</dbReference>
<proteinExistence type="predicted"/>
<name>A0A9P6EXM4_9FUNG</name>
<protein>
    <submittedName>
        <fullName evidence="3">Uncharacterized protein</fullName>
    </submittedName>
</protein>
<evidence type="ECO:0000313" key="3">
    <source>
        <dbReference type="EMBL" id="KAF9537259.1"/>
    </source>
</evidence>
<evidence type="ECO:0000256" key="2">
    <source>
        <dbReference type="SAM" id="MobiDB-lite"/>
    </source>
</evidence>
<organism evidence="3 4">
    <name type="scientific">Mortierella hygrophila</name>
    <dbReference type="NCBI Taxonomy" id="979708"/>
    <lineage>
        <taxon>Eukaryota</taxon>
        <taxon>Fungi</taxon>
        <taxon>Fungi incertae sedis</taxon>
        <taxon>Mucoromycota</taxon>
        <taxon>Mortierellomycotina</taxon>
        <taxon>Mortierellomycetes</taxon>
        <taxon>Mortierellales</taxon>
        <taxon>Mortierellaceae</taxon>
        <taxon>Mortierella</taxon>
    </lineage>
</organism>
<feature type="coiled-coil region" evidence="1">
    <location>
        <begin position="142"/>
        <end position="192"/>
    </location>
</feature>